<evidence type="ECO:0000313" key="7">
    <source>
        <dbReference type="Proteomes" id="UP001344447"/>
    </source>
</evidence>
<dbReference type="SMART" id="SM01383">
    <property type="entry name" value="Ribosomal_L2"/>
    <property type="match status" value="1"/>
</dbReference>
<dbReference type="GO" id="GO:0005762">
    <property type="term" value="C:mitochondrial large ribosomal subunit"/>
    <property type="evidence" value="ECO:0007669"/>
    <property type="project" value="TreeGrafter"/>
</dbReference>
<dbReference type="InterPro" id="IPR014722">
    <property type="entry name" value="Rib_uL2_dom2"/>
</dbReference>
<dbReference type="SUPFAM" id="SSF50104">
    <property type="entry name" value="Translation proteins SH3-like domain"/>
    <property type="match status" value="1"/>
</dbReference>
<dbReference type="PANTHER" id="PTHR13691">
    <property type="entry name" value="RIBOSOMAL PROTEIN L2"/>
    <property type="match status" value="1"/>
</dbReference>
<dbReference type="GO" id="GO:0003723">
    <property type="term" value="F:RNA binding"/>
    <property type="evidence" value="ECO:0007669"/>
    <property type="project" value="InterPro"/>
</dbReference>
<evidence type="ECO:0000256" key="1">
    <source>
        <dbReference type="ARBA" id="ARBA00005636"/>
    </source>
</evidence>
<dbReference type="PIRSF" id="PIRSF002158">
    <property type="entry name" value="Ribosomal_L2"/>
    <property type="match status" value="1"/>
</dbReference>
<keyword evidence="3" id="KW-0687">Ribonucleoprotein</keyword>
<dbReference type="InterPro" id="IPR022669">
    <property type="entry name" value="Ribosomal_uL2_C"/>
</dbReference>
<evidence type="ECO:0008006" key="8">
    <source>
        <dbReference type="Google" id="ProtNLM"/>
    </source>
</evidence>
<dbReference type="GO" id="GO:0016740">
    <property type="term" value="F:transferase activity"/>
    <property type="evidence" value="ECO:0007669"/>
    <property type="project" value="InterPro"/>
</dbReference>
<keyword evidence="2" id="KW-0689">Ribosomal protein</keyword>
<comment type="similarity">
    <text evidence="1">Belongs to the universal ribosomal protein uL2 family.</text>
</comment>
<evidence type="ECO:0000313" key="6">
    <source>
        <dbReference type="EMBL" id="KAK5574371.1"/>
    </source>
</evidence>
<dbReference type="InterPro" id="IPR012340">
    <property type="entry name" value="NA-bd_OB-fold"/>
</dbReference>
<keyword evidence="7" id="KW-1185">Reference proteome</keyword>
<dbReference type="InterPro" id="IPR022666">
    <property type="entry name" value="Ribosomal_uL2_RNA-bd_dom"/>
</dbReference>
<dbReference type="Pfam" id="PF03947">
    <property type="entry name" value="Ribosomal_L2_C"/>
    <property type="match status" value="1"/>
</dbReference>
<feature type="domain" description="Large ribosomal subunit protein uL2 RNA-binding" evidence="5">
    <location>
        <begin position="21"/>
        <end position="98"/>
    </location>
</feature>
<evidence type="ECO:0000259" key="5">
    <source>
        <dbReference type="SMART" id="SM01383"/>
    </source>
</evidence>
<dbReference type="InterPro" id="IPR008991">
    <property type="entry name" value="Translation_prot_SH3-like_sf"/>
</dbReference>
<dbReference type="Gene3D" id="2.40.50.140">
    <property type="entry name" value="Nucleic acid-binding proteins"/>
    <property type="match status" value="1"/>
</dbReference>
<sequence>MVLNWRGIKSRLYSGKRRIDGRSKGLIAIRSRGGALKRKYRYIEHYKQKWMDKWLFVMRIEYDPNRSAHIALCSILKEGIYFYVISVAKLEVGSLIITSNIKQGILQVGYTTKIKNIPEGILINNIELIENSGSKISRAAGTSSLIIKQYNKKYSLVKLSSKECRLISNECYATIGTVSNIERKIKKRRKASESRFRGIRPIVRGLAMNPVDHPHGGRTKGGMHWKSFSGKIAYNVSSRKKKKISSRYIIIGHRKQRLMDKKKKNG</sequence>
<dbReference type="NCBIfam" id="TIGR01171">
    <property type="entry name" value="rplB_bact"/>
    <property type="match status" value="1"/>
</dbReference>
<dbReference type="Proteomes" id="UP001344447">
    <property type="component" value="Unassembled WGS sequence"/>
</dbReference>
<evidence type="ECO:0000256" key="3">
    <source>
        <dbReference type="ARBA" id="ARBA00023274"/>
    </source>
</evidence>
<dbReference type="GO" id="GO:0032543">
    <property type="term" value="P:mitochondrial translation"/>
    <property type="evidence" value="ECO:0007669"/>
    <property type="project" value="TreeGrafter"/>
</dbReference>
<comment type="caution">
    <text evidence="6">The sequence shown here is derived from an EMBL/GenBank/DDBJ whole genome shotgun (WGS) entry which is preliminary data.</text>
</comment>
<proteinExistence type="inferred from homology"/>
<evidence type="ECO:0000256" key="2">
    <source>
        <dbReference type="ARBA" id="ARBA00022980"/>
    </source>
</evidence>
<dbReference type="InterPro" id="IPR005880">
    <property type="entry name" value="Ribosomal_uL2_bac/org-type"/>
</dbReference>
<dbReference type="AlphaFoldDB" id="A0AAN7YNV9"/>
<keyword evidence="6" id="KW-0496">Mitochondrion</keyword>
<name>A0AAN7YNV9_9MYCE</name>
<dbReference type="EMBL" id="JAVFKY010000009">
    <property type="protein sequence ID" value="KAK5574371.1"/>
    <property type="molecule type" value="Genomic_DNA"/>
</dbReference>
<dbReference type="InterPro" id="IPR002171">
    <property type="entry name" value="Ribosomal_uL2"/>
</dbReference>
<geneLocation type="mitochondrion" evidence="6"/>
<dbReference type="SUPFAM" id="SSF50249">
    <property type="entry name" value="Nucleic acid-binding proteins"/>
    <property type="match status" value="1"/>
</dbReference>
<dbReference type="Gene3D" id="2.30.30.30">
    <property type="match status" value="1"/>
</dbReference>
<dbReference type="Pfam" id="PF00181">
    <property type="entry name" value="Ribosomal_L2_N"/>
    <property type="match status" value="1"/>
</dbReference>
<dbReference type="SMART" id="SM01382">
    <property type="entry name" value="Ribosomal_L2_C"/>
    <property type="match status" value="1"/>
</dbReference>
<organism evidence="6 7">
    <name type="scientific">Dictyostelium firmibasis</name>
    <dbReference type="NCBI Taxonomy" id="79012"/>
    <lineage>
        <taxon>Eukaryota</taxon>
        <taxon>Amoebozoa</taxon>
        <taxon>Evosea</taxon>
        <taxon>Eumycetozoa</taxon>
        <taxon>Dictyostelia</taxon>
        <taxon>Dictyosteliales</taxon>
        <taxon>Dictyosteliaceae</taxon>
        <taxon>Dictyostelium</taxon>
    </lineage>
</organism>
<feature type="domain" description="Large ribosomal subunit protein uL2 C-terminal" evidence="4">
    <location>
        <begin position="106"/>
        <end position="232"/>
    </location>
</feature>
<evidence type="ECO:0000259" key="4">
    <source>
        <dbReference type="SMART" id="SM01382"/>
    </source>
</evidence>
<dbReference type="Gene3D" id="4.10.950.10">
    <property type="entry name" value="Ribosomal protein L2, domain 3"/>
    <property type="match status" value="1"/>
</dbReference>
<dbReference type="InterPro" id="IPR014726">
    <property type="entry name" value="Ribosomal_uL2_dom3"/>
</dbReference>
<dbReference type="GO" id="GO:0003735">
    <property type="term" value="F:structural constituent of ribosome"/>
    <property type="evidence" value="ECO:0007669"/>
    <property type="project" value="InterPro"/>
</dbReference>
<protein>
    <recommendedName>
        <fullName evidence="8">Ribosomal protein L2</fullName>
    </recommendedName>
</protein>
<accession>A0AAN7YNV9</accession>
<gene>
    <name evidence="6" type="ORF">RB653_003308</name>
</gene>
<dbReference type="PANTHER" id="PTHR13691:SF5">
    <property type="entry name" value="LARGE RIBOSOMAL SUBUNIT PROTEIN UL2M"/>
    <property type="match status" value="1"/>
</dbReference>
<reference evidence="6 7" key="1">
    <citation type="submission" date="2023-11" db="EMBL/GenBank/DDBJ databases">
        <title>Dfirmibasis_genome.</title>
        <authorList>
            <person name="Edelbroek B."/>
            <person name="Kjellin J."/>
            <person name="Jerlstrom-Hultqvist J."/>
            <person name="Soderbom F."/>
        </authorList>
    </citation>
    <scope>NUCLEOTIDE SEQUENCE [LARGE SCALE GENOMIC DNA]</scope>
    <source>
        <strain evidence="6 7">TNS-C-14</strain>
    </source>
</reference>